<dbReference type="InterPro" id="IPR003100">
    <property type="entry name" value="PAZ_dom"/>
</dbReference>
<organism evidence="5">
    <name type="scientific">Rodentolepis nana</name>
    <name type="common">Dwarf tapeworm</name>
    <name type="synonym">Hymenolepis nana</name>
    <dbReference type="NCBI Taxonomy" id="102285"/>
    <lineage>
        <taxon>Eukaryota</taxon>
        <taxon>Metazoa</taxon>
        <taxon>Spiralia</taxon>
        <taxon>Lophotrochozoa</taxon>
        <taxon>Platyhelminthes</taxon>
        <taxon>Cestoda</taxon>
        <taxon>Eucestoda</taxon>
        <taxon>Cyclophyllidea</taxon>
        <taxon>Hymenolepididae</taxon>
        <taxon>Rodentolepis</taxon>
    </lineage>
</organism>
<evidence type="ECO:0000313" key="5">
    <source>
        <dbReference type="WBParaSite" id="HNAJ_0001211901-mRNA-1"/>
    </source>
</evidence>
<gene>
    <name evidence="3" type="ORF">HNAJ_LOCUS12108</name>
</gene>
<dbReference type="SUPFAM" id="SSF101690">
    <property type="entry name" value="PAZ domain"/>
    <property type="match status" value="1"/>
</dbReference>
<feature type="compositionally biased region" description="Gly residues" evidence="1">
    <location>
        <begin position="284"/>
        <end position="295"/>
    </location>
</feature>
<dbReference type="InterPro" id="IPR036085">
    <property type="entry name" value="PAZ_dom_sf"/>
</dbReference>
<dbReference type="STRING" id="102285.A0A158QJJ3"/>
<reference evidence="3 4" key="2">
    <citation type="submission" date="2018-11" db="EMBL/GenBank/DDBJ databases">
        <authorList>
            <consortium name="Pathogen Informatics"/>
        </authorList>
    </citation>
    <scope>NUCLEOTIDE SEQUENCE [LARGE SCALE GENOMIC DNA]</scope>
</reference>
<evidence type="ECO:0000313" key="3">
    <source>
        <dbReference type="EMBL" id="VDO12202.1"/>
    </source>
</evidence>
<proteinExistence type="predicted"/>
<accession>A0A158QJJ3</accession>
<dbReference type="Gene3D" id="3.30.420.10">
    <property type="entry name" value="Ribonuclease H-like superfamily/Ribonuclease H"/>
    <property type="match status" value="1"/>
</dbReference>
<dbReference type="Pfam" id="PF02171">
    <property type="entry name" value="Piwi"/>
    <property type="match status" value="1"/>
</dbReference>
<dbReference type="PANTHER" id="PTHR22891">
    <property type="entry name" value="EUKARYOTIC TRANSLATION INITIATION FACTOR 2C"/>
    <property type="match status" value="1"/>
</dbReference>
<dbReference type="CDD" id="cd02846">
    <property type="entry name" value="PAZ_argonaute_like"/>
    <property type="match status" value="1"/>
</dbReference>
<evidence type="ECO:0000313" key="4">
    <source>
        <dbReference type="Proteomes" id="UP000278807"/>
    </source>
</evidence>
<dbReference type="Pfam" id="PF02170">
    <property type="entry name" value="PAZ"/>
    <property type="match status" value="1"/>
</dbReference>
<dbReference type="WBParaSite" id="HNAJ_0001211901-mRNA-1">
    <property type="protein sequence ID" value="HNAJ_0001211901-mRNA-1"/>
    <property type="gene ID" value="HNAJ_0001211901"/>
</dbReference>
<evidence type="ECO:0000256" key="1">
    <source>
        <dbReference type="SAM" id="MobiDB-lite"/>
    </source>
</evidence>
<dbReference type="InterPro" id="IPR012337">
    <property type="entry name" value="RNaseH-like_sf"/>
</dbReference>
<feature type="region of interest" description="Disordered" evidence="1">
    <location>
        <begin position="188"/>
        <end position="385"/>
    </location>
</feature>
<keyword evidence="4" id="KW-1185">Reference proteome</keyword>
<dbReference type="Gene3D" id="3.40.50.2300">
    <property type="match status" value="1"/>
</dbReference>
<dbReference type="GO" id="GO:0003723">
    <property type="term" value="F:RNA binding"/>
    <property type="evidence" value="ECO:0007669"/>
    <property type="project" value="InterPro"/>
</dbReference>
<dbReference type="InterPro" id="IPR032474">
    <property type="entry name" value="Argonaute_N"/>
</dbReference>
<dbReference type="InterPro" id="IPR036397">
    <property type="entry name" value="RNaseH_sf"/>
</dbReference>
<dbReference type="InterPro" id="IPR003165">
    <property type="entry name" value="Piwi"/>
</dbReference>
<sequence>MIDYVKTVEGDELSPYLWGYWRYTFICMHLFDMEDYSGIKRASKLNKLMVTQRVKDESIQRRKHFAKMCFRISGNLLLKINGKLGGSNWQVSQLSDWWGKEIIMVAGADVTHPTSKNASIQKSVAAVVASIPPDLMKYAAVVRQQEHKLVRECINGMEDIFTDLLEVISAFLNCIYCSFHYYHKMSRGQDRDWPRGIDRGGNRGGRGSRGGGQGYQSGPRGGGGGGGNEGGHRGAPGGHRGGQGFHSGPSGGGNEGGYRGASGGRGQDPSRVRGGNRGRSRGGLNEGQGGYGSSRGGRAQPRGAGGWGDRGDIRCFSPSSTPAGDVETTTPPIVSSELPLEKSGPIASHSIPPPGDQPTGESGNSGNSKRKKRGKGQGSSGNQSDSGGECFLLSYLPISVNVLNEVFKQDCGTLEASITHRCKIYLIEWIPSTRILSREISLSRERYLPNRPSNGKVGKPTKVVVNCWDLEIGNTLIHRYDIQPVNLFTVNENNQEKILTDRVNRLRRHMPHVFNLMGRDVFSDGQRFLYTLKPLDNNRFPNDSPITLALPETEGENVKLRYIIKYVGTISAQPILDYLTKGPARTDQLPQDAINMLDNLLRWINKDQYTLIKSGLFSDKSEPRPEFVVFKGFSVSARPQWKLRLNADLTFKAFFPSGNLAEVIYDMKGNDISAQEQIIEDAGISIAAYFQNKYNIRLEYPELPCVKTKKNKDEFIPMELLEIMPFQSPNLDPSVVAPEMVRIAAVKPEQRFRKISDFIRTAIRCVKLL</sequence>
<dbReference type="AlphaFoldDB" id="A0A158QJJ3"/>
<protein>
    <submittedName>
        <fullName evidence="5">Piwi domain-containing protein</fullName>
    </submittedName>
</protein>
<dbReference type="Pfam" id="PF16486">
    <property type="entry name" value="ArgoN"/>
    <property type="match status" value="1"/>
</dbReference>
<dbReference type="OrthoDB" id="10252740at2759"/>
<feature type="domain" description="Piwi" evidence="2">
    <location>
        <begin position="25"/>
        <end position="131"/>
    </location>
</feature>
<name>A0A158QJJ3_RODNA</name>
<dbReference type="EMBL" id="UZAE01014031">
    <property type="protein sequence ID" value="VDO12202.1"/>
    <property type="molecule type" value="Genomic_DNA"/>
</dbReference>
<feature type="compositionally biased region" description="Basic and acidic residues" evidence="1">
    <location>
        <begin position="188"/>
        <end position="201"/>
    </location>
</feature>
<feature type="compositionally biased region" description="Gly residues" evidence="1">
    <location>
        <begin position="202"/>
        <end position="266"/>
    </location>
</feature>
<dbReference type="PROSITE" id="PS50822">
    <property type="entry name" value="PIWI"/>
    <property type="match status" value="1"/>
</dbReference>
<dbReference type="Proteomes" id="UP000278807">
    <property type="component" value="Unassembled WGS sequence"/>
</dbReference>
<dbReference type="SUPFAM" id="SSF53098">
    <property type="entry name" value="Ribonuclease H-like"/>
    <property type="match status" value="1"/>
</dbReference>
<evidence type="ECO:0000259" key="2">
    <source>
        <dbReference type="PROSITE" id="PS50822"/>
    </source>
</evidence>
<feature type="compositionally biased region" description="Polar residues" evidence="1">
    <location>
        <begin position="317"/>
        <end position="333"/>
    </location>
</feature>
<reference evidence="5" key="1">
    <citation type="submission" date="2016-04" db="UniProtKB">
        <authorList>
            <consortium name="WormBaseParasite"/>
        </authorList>
    </citation>
    <scope>IDENTIFICATION</scope>
</reference>
<dbReference type="Gene3D" id="2.170.260.10">
    <property type="entry name" value="paz domain"/>
    <property type="match status" value="1"/>
</dbReference>